<proteinExistence type="predicted"/>
<name>A0A813ILZ9_POLGL</name>
<dbReference type="Proteomes" id="UP000626109">
    <property type="component" value="Unassembled WGS sequence"/>
</dbReference>
<feature type="chain" id="PRO_5032317455" evidence="1">
    <location>
        <begin position="20"/>
        <end position="773"/>
    </location>
</feature>
<sequence>MELVTVSLLLLQLGNGVWAAEPLSKAGALQAQVGLENLTAFMGSFGGEYINKYLVDCKTKSQTFKAECTDKNVMEATCKTYACSDPQYTNQSACEANSRMWNQNGEAPNSVCCSWGGLECEGCCDPCLNTTDPNYASMCVRETMEGASVCGTIGGTCNYCLGSPGRDSEHSCTSRGTCSNATTDSEAECSTIGGTWTKAQWLENTTAAGAEACEAQNYCGYCTGCQTCEEDSCGTAGSCNITTHYDRGSCESQGGNWTLASWTSFPALSESECEALDYKMIKVQRYEDGDTLPAAPMTRMSCSTGPTYSMGSDACIDPAQLLQDVAAGKTAEEARNANTTYYTGVASVLLLSPIVTNHANASDRAKFTVTSEPCLVAVIDAKNKGEINFQGSEKTYAVLVNPTNYADADAITFSGGSAVILGGTSSGAINVDTTGKLAVFGVENSGPITCKKSQDILIANVTNKAGATITVENVTATLINIINEGSVLVKGGGKYKAYGIVNLGSITIEAGDIELELLCPASGSSGTVTLMEGVTGKVTYAQGCKGNMTVPSSGVIQEEVAAATTAAPNATTAATTAAPTATTAATTAAPTATAAATTAATTAAPTATTAATTAAPTVVVGSLTLTVSDCATFVAQSGADSAIKAALSEATSADVGTISVQLTCPSRRLASAVLSRRLGTSVAAAYEIAIPAGSSTVTATSVVNAVKSSSTTAMTGLVTKALTAAHLPTAGVSVATLPAPAEKVPVLLPGVSEATGLAMMPAALALLAMIAAV</sequence>
<gene>
    <name evidence="2" type="ORF">PGLA2088_LOCUS9028</name>
</gene>
<evidence type="ECO:0000313" key="3">
    <source>
        <dbReference type="Proteomes" id="UP000626109"/>
    </source>
</evidence>
<organism evidence="2 3">
    <name type="scientific">Polarella glacialis</name>
    <name type="common">Dinoflagellate</name>
    <dbReference type="NCBI Taxonomy" id="89957"/>
    <lineage>
        <taxon>Eukaryota</taxon>
        <taxon>Sar</taxon>
        <taxon>Alveolata</taxon>
        <taxon>Dinophyceae</taxon>
        <taxon>Suessiales</taxon>
        <taxon>Suessiaceae</taxon>
        <taxon>Polarella</taxon>
    </lineage>
</organism>
<accession>A0A813ILZ9</accession>
<evidence type="ECO:0000256" key="1">
    <source>
        <dbReference type="SAM" id="SignalP"/>
    </source>
</evidence>
<dbReference type="EMBL" id="CAJNNW010009848">
    <property type="protein sequence ID" value="CAE8651353.1"/>
    <property type="molecule type" value="Genomic_DNA"/>
</dbReference>
<keyword evidence="1" id="KW-0732">Signal</keyword>
<protein>
    <submittedName>
        <fullName evidence="2">Uncharacterized protein</fullName>
    </submittedName>
</protein>
<comment type="caution">
    <text evidence="2">The sequence shown here is derived from an EMBL/GenBank/DDBJ whole genome shotgun (WGS) entry which is preliminary data.</text>
</comment>
<reference evidence="2" key="1">
    <citation type="submission" date="2021-02" db="EMBL/GenBank/DDBJ databases">
        <authorList>
            <person name="Dougan E. K."/>
            <person name="Rhodes N."/>
            <person name="Thang M."/>
            <person name="Chan C."/>
        </authorList>
    </citation>
    <scope>NUCLEOTIDE SEQUENCE</scope>
</reference>
<evidence type="ECO:0000313" key="2">
    <source>
        <dbReference type="EMBL" id="CAE8651353.1"/>
    </source>
</evidence>
<feature type="signal peptide" evidence="1">
    <location>
        <begin position="1"/>
        <end position="19"/>
    </location>
</feature>
<dbReference type="AlphaFoldDB" id="A0A813ILZ9"/>